<feature type="domain" description="C2H2-type" evidence="12">
    <location>
        <begin position="1355"/>
        <end position="1382"/>
    </location>
</feature>
<dbReference type="Proteomes" id="UP000827892">
    <property type="component" value="Chromosome II"/>
</dbReference>
<gene>
    <name evidence="14" type="ORF">L3Y34_019197</name>
</gene>
<dbReference type="Gene3D" id="3.30.50.10">
    <property type="entry name" value="Erythroid Transcription Factor GATA-1, subunit A"/>
    <property type="match status" value="5"/>
</dbReference>
<evidence type="ECO:0000256" key="5">
    <source>
        <dbReference type="ARBA" id="ARBA00023015"/>
    </source>
</evidence>
<feature type="compositionally biased region" description="Polar residues" evidence="11">
    <location>
        <begin position="781"/>
        <end position="792"/>
    </location>
</feature>
<dbReference type="SUPFAM" id="SSF57716">
    <property type="entry name" value="Glucocorticoid receptor-like (DNA-binding domain)"/>
    <property type="match status" value="5"/>
</dbReference>
<feature type="domain" description="Nuclear receptor" evidence="13">
    <location>
        <begin position="39"/>
        <end position="114"/>
    </location>
</feature>
<dbReference type="SMART" id="SM00355">
    <property type="entry name" value="ZnF_C2H2"/>
    <property type="match status" value="12"/>
</dbReference>
<dbReference type="EMBL" id="CP090892">
    <property type="protein sequence ID" value="ULU07972.1"/>
    <property type="molecule type" value="Genomic_DNA"/>
</dbReference>
<reference evidence="14 15" key="1">
    <citation type="submission" date="2022-05" db="EMBL/GenBank/DDBJ databases">
        <title>Chromosome-level reference genomes for two strains of Caenorhabditis briggsae: an improved platform for comparative genomics.</title>
        <authorList>
            <person name="Stevens L."/>
            <person name="Andersen E.C."/>
        </authorList>
    </citation>
    <scope>NUCLEOTIDE SEQUENCE [LARGE SCALE GENOMIC DNA]</scope>
    <source>
        <strain evidence="14">QX1410_ONT</strain>
        <tissue evidence="14">Whole-organism</tissue>
    </source>
</reference>
<dbReference type="PRINTS" id="PR00047">
    <property type="entry name" value="STROIDFINGER"/>
</dbReference>
<dbReference type="PROSITE" id="PS00028">
    <property type="entry name" value="ZINC_FINGER_C2H2_1"/>
    <property type="match status" value="6"/>
</dbReference>
<keyword evidence="9" id="KW-0539">Nucleus</keyword>
<feature type="domain" description="C2H2-type" evidence="12">
    <location>
        <begin position="1101"/>
        <end position="1123"/>
    </location>
</feature>
<keyword evidence="7" id="KW-0804">Transcription</keyword>
<keyword evidence="3 10" id="KW-0863">Zinc-finger</keyword>
<dbReference type="InterPro" id="IPR013088">
    <property type="entry name" value="Znf_NHR/GATA"/>
</dbReference>
<dbReference type="PANTHER" id="PTHR45805:SF2">
    <property type="entry name" value="NUCLEAR HORMONE RECEPTOR HR3-RELATED"/>
    <property type="match status" value="1"/>
</dbReference>
<dbReference type="GO" id="GO:0005634">
    <property type="term" value="C:nucleus"/>
    <property type="evidence" value="ECO:0007669"/>
    <property type="project" value="UniProtKB-SubCell"/>
</dbReference>
<dbReference type="InterPro" id="IPR013087">
    <property type="entry name" value="Znf_C2H2_type"/>
</dbReference>
<feature type="domain" description="Nuclear receptor" evidence="13">
    <location>
        <begin position="325"/>
        <end position="401"/>
    </location>
</feature>
<keyword evidence="4" id="KW-0862">Zinc</keyword>
<feature type="domain" description="C2H2-type" evidence="12">
    <location>
        <begin position="1130"/>
        <end position="1159"/>
    </location>
</feature>
<protein>
    <submittedName>
        <fullName evidence="14">Uncharacterized protein</fullName>
    </submittedName>
</protein>
<feature type="region of interest" description="Disordered" evidence="11">
    <location>
        <begin position="1249"/>
        <end position="1272"/>
    </location>
</feature>
<name>A0AAE9IVU0_CAEBR</name>
<dbReference type="GO" id="GO:0008270">
    <property type="term" value="F:zinc ion binding"/>
    <property type="evidence" value="ECO:0007669"/>
    <property type="project" value="UniProtKB-KW"/>
</dbReference>
<evidence type="ECO:0000256" key="8">
    <source>
        <dbReference type="ARBA" id="ARBA00023170"/>
    </source>
</evidence>
<evidence type="ECO:0000256" key="10">
    <source>
        <dbReference type="PROSITE-ProRule" id="PRU00042"/>
    </source>
</evidence>
<dbReference type="SMART" id="SM00399">
    <property type="entry name" value="ZnF_C4"/>
    <property type="match status" value="4"/>
</dbReference>
<evidence type="ECO:0000256" key="11">
    <source>
        <dbReference type="SAM" id="MobiDB-lite"/>
    </source>
</evidence>
<evidence type="ECO:0000259" key="12">
    <source>
        <dbReference type="PROSITE" id="PS50157"/>
    </source>
</evidence>
<dbReference type="GO" id="GO:0043565">
    <property type="term" value="F:sequence-specific DNA binding"/>
    <property type="evidence" value="ECO:0007669"/>
    <property type="project" value="InterPro"/>
</dbReference>
<evidence type="ECO:0000256" key="2">
    <source>
        <dbReference type="ARBA" id="ARBA00022723"/>
    </source>
</evidence>
<accession>A0AAE9IVU0</accession>
<dbReference type="GO" id="GO:0003700">
    <property type="term" value="F:DNA-binding transcription factor activity"/>
    <property type="evidence" value="ECO:0007669"/>
    <property type="project" value="InterPro"/>
</dbReference>
<evidence type="ECO:0000256" key="3">
    <source>
        <dbReference type="ARBA" id="ARBA00022771"/>
    </source>
</evidence>
<feature type="domain" description="Nuclear receptor" evidence="13">
    <location>
        <begin position="964"/>
        <end position="1031"/>
    </location>
</feature>
<proteinExistence type="predicted"/>
<comment type="subcellular location">
    <subcellularLocation>
        <location evidence="1">Nucleus</location>
    </subcellularLocation>
</comment>
<feature type="region of interest" description="Disordered" evidence="11">
    <location>
        <begin position="593"/>
        <end position="617"/>
    </location>
</feature>
<dbReference type="SUPFAM" id="SSF57667">
    <property type="entry name" value="beta-beta-alpha zinc fingers"/>
    <property type="match status" value="3"/>
</dbReference>
<evidence type="ECO:0000256" key="1">
    <source>
        <dbReference type="ARBA" id="ARBA00004123"/>
    </source>
</evidence>
<dbReference type="PROSITE" id="PS51030">
    <property type="entry name" value="NUCLEAR_REC_DBD_2"/>
    <property type="match status" value="5"/>
</dbReference>
<evidence type="ECO:0000256" key="6">
    <source>
        <dbReference type="ARBA" id="ARBA00023125"/>
    </source>
</evidence>
<sequence>MVVNGAETRKRCYSTLSTIGYNYQNLMDPDDSIENPNDSKCCQICGNGVTFRYKGVITCKNCSTFYYHHKKTSDQLKCNFSKNCEINHTSRNNCQYCRFQKCLKNGFSKDDRITYSDVSVEHLGVCEICGDEATDEFNGVITCKDCLDFYRDSQFKQSIFQCSNDSNNCEISVFTRSNCKKCRFHKWSKALATAHDEYVKRKAAKNAKNVKLVKGICEICGDDEEIRMSHGVKTCESCQHFYRNHKDREDKPQCEKSGNCEIDFLTKSDCAACRLRKCLSKGMGRNETSTVVKLLSAPCAQNNWMGSKNAMDLGSSQNDENDETENNCVICERGPIKYRYLRIIAACNNCQWFYRYHRGKNDLNPCAFSKNCKIHYENIQCQFCRFQKCLKAGMARYDPQNQNPNEELKCQFCEFSTFSYAKLDLHVKSTEKNREKYTCHICKVPFCARKLLLLHKAKHSGKLFKCQICENDFVRKDVLTTHMMSHIMKQPQFECPSCDSIFSEYKNLENHILDIHKKSGLMQCKICKVSFKSLKKLQLHFLPKNCKRAEKPVFPESIMKILRDASARLSEIYDTNSSNQVLGVSKILNPKKRKREDSKKLNLEFDREKSENSQKDSVNLNQIERPVLKTSNMVCPNLDEILQLLSQSFEQVKKTSSENRDSKELSFFDFLVQEENLRKMESENSEENSVQSSTSSLSEILEIPGPCKSTTAPIQKPALETSKLANFNISRFLTPQNSQSSVQCMNTKTSPQVSAPKAPKVLVPKEMSLFDFLVEQENSASSQNFNKDTTPRVQKPVPITSPQNSNRPILEFSKKLDSKRLNELLATPLSKTTLSTTVIPVSDPRSWESINQATWDRVKLILNDEEEKFAFGIICNYWKGSDQYKNADEKSNMYKLCCDELGKCTFYTQTRLFLICGGAAFLILIIAIIVIACCCCRGGGGGGAMDSANSLEPELPKENENEKKKICKICGDNGFMRCKGVMTCESCRGFYRSVGSDNEFRCRFYQNCNITILTRNYCEYCRYQKCLSKGMPSCNDGKPLDSKCPHCNYISANPPFLKRHIEAHERFPNKRMYECDVCKIQYGNRSNLIRHRVQHKNQQLFQCKVCGIEKTRQDTLLDHQMTHIKKMWNFECPACDEQFSTYSNLMEHLQDTSKTQENHMIGCKKCRKKFPNLKRLQVHFYIDSCQDETFSTLQNMPELKDHDYLSTSSNDVDLSIPGFPEIPQNSNDEIVNQLLGMLKYNSNWNPDFSSTSSSNITSSEASVEPSPSPELEAETWKEQEVSKKENFLKFGISEQKLDLYKDPAPENLEFVQPSFFDILAQQNNTPVPKNFNSKIENREFLDIPSPQNSDPYKDLSCTTCGITFKVYFMYDIHANTHSPDDPLKCGLCGIQFQNKYEFTTHMILGNHSNLIPK</sequence>
<evidence type="ECO:0000256" key="7">
    <source>
        <dbReference type="ARBA" id="ARBA00023163"/>
    </source>
</evidence>
<keyword evidence="6" id="KW-0238">DNA-binding</keyword>
<feature type="region of interest" description="Disordered" evidence="11">
    <location>
        <begin position="781"/>
        <end position="806"/>
    </location>
</feature>
<feature type="domain" description="Nuclear receptor" evidence="13">
    <location>
        <begin position="214"/>
        <end position="290"/>
    </location>
</feature>
<evidence type="ECO:0000256" key="4">
    <source>
        <dbReference type="ARBA" id="ARBA00022833"/>
    </source>
</evidence>
<dbReference type="PANTHER" id="PTHR45805">
    <property type="entry name" value="NUCLEAR HORMONE RECEPTOR HR3-RELATED"/>
    <property type="match status" value="1"/>
</dbReference>
<keyword evidence="8" id="KW-0675">Receptor</keyword>
<feature type="domain" description="Nuclear receptor" evidence="13">
    <location>
        <begin position="123"/>
        <end position="201"/>
    </location>
</feature>
<feature type="domain" description="C2H2-type" evidence="12">
    <location>
        <begin position="1073"/>
        <end position="1100"/>
    </location>
</feature>
<feature type="domain" description="C2H2-type" evidence="12">
    <location>
        <begin position="437"/>
        <end position="464"/>
    </location>
</feature>
<feature type="domain" description="C2H2-type" evidence="12">
    <location>
        <begin position="464"/>
        <end position="491"/>
    </location>
</feature>
<feature type="compositionally biased region" description="Basic and acidic residues" evidence="11">
    <location>
        <begin position="595"/>
        <end position="614"/>
    </location>
</feature>
<keyword evidence="2" id="KW-0479">Metal-binding</keyword>
<feature type="domain" description="C2H2-type" evidence="12">
    <location>
        <begin position="1383"/>
        <end position="1412"/>
    </location>
</feature>
<dbReference type="Pfam" id="PF00105">
    <property type="entry name" value="zf-C4"/>
    <property type="match status" value="5"/>
</dbReference>
<dbReference type="PROSITE" id="PS50157">
    <property type="entry name" value="ZINC_FINGER_C2H2_2"/>
    <property type="match status" value="8"/>
</dbReference>
<evidence type="ECO:0000313" key="15">
    <source>
        <dbReference type="Proteomes" id="UP000827892"/>
    </source>
</evidence>
<feature type="compositionally biased region" description="Low complexity" evidence="11">
    <location>
        <begin position="1249"/>
        <end position="1265"/>
    </location>
</feature>
<keyword evidence="5" id="KW-0805">Transcription regulation</keyword>
<dbReference type="InterPro" id="IPR036236">
    <property type="entry name" value="Znf_C2H2_sf"/>
</dbReference>
<dbReference type="InterPro" id="IPR001628">
    <property type="entry name" value="Znf_hrmn_rcpt"/>
</dbReference>
<evidence type="ECO:0000313" key="14">
    <source>
        <dbReference type="EMBL" id="ULU07972.1"/>
    </source>
</evidence>
<organism evidence="14 15">
    <name type="scientific">Caenorhabditis briggsae</name>
    <dbReference type="NCBI Taxonomy" id="6238"/>
    <lineage>
        <taxon>Eukaryota</taxon>
        <taxon>Metazoa</taxon>
        <taxon>Ecdysozoa</taxon>
        <taxon>Nematoda</taxon>
        <taxon>Chromadorea</taxon>
        <taxon>Rhabditida</taxon>
        <taxon>Rhabditina</taxon>
        <taxon>Rhabditomorpha</taxon>
        <taxon>Rhabditoidea</taxon>
        <taxon>Rhabditidae</taxon>
        <taxon>Peloderinae</taxon>
        <taxon>Caenorhabditis</taxon>
    </lineage>
</organism>
<evidence type="ECO:0000259" key="13">
    <source>
        <dbReference type="PROSITE" id="PS51030"/>
    </source>
</evidence>
<dbReference type="Gene3D" id="3.30.160.60">
    <property type="entry name" value="Classic Zinc Finger"/>
    <property type="match status" value="5"/>
</dbReference>
<evidence type="ECO:0000256" key="9">
    <source>
        <dbReference type="ARBA" id="ARBA00023242"/>
    </source>
</evidence>
<feature type="domain" description="C2H2-type" evidence="12">
    <location>
        <begin position="493"/>
        <end position="516"/>
    </location>
</feature>